<gene>
    <name evidence="1" type="ordered locus">CJA_0997</name>
</gene>
<name>B3PB25_CELJU</name>
<dbReference type="RefSeq" id="WP_012486645.1">
    <property type="nucleotide sequence ID" value="NC_010995.1"/>
</dbReference>
<evidence type="ECO:0000313" key="1">
    <source>
        <dbReference type="EMBL" id="ACE82772.1"/>
    </source>
</evidence>
<evidence type="ECO:0000313" key="2">
    <source>
        <dbReference type="Proteomes" id="UP000001036"/>
    </source>
</evidence>
<accession>B3PB25</accession>
<dbReference type="HOGENOM" id="CLU_1977586_0_0_6"/>
<dbReference type="EMBL" id="CP000934">
    <property type="protein sequence ID" value="ACE82772.1"/>
    <property type="molecule type" value="Genomic_DNA"/>
</dbReference>
<proteinExistence type="predicted"/>
<organism evidence="1 2">
    <name type="scientific">Cellvibrio japonicus (strain Ueda107)</name>
    <name type="common">Pseudomonas fluorescens subsp. cellulosa</name>
    <dbReference type="NCBI Taxonomy" id="498211"/>
    <lineage>
        <taxon>Bacteria</taxon>
        <taxon>Pseudomonadati</taxon>
        <taxon>Pseudomonadota</taxon>
        <taxon>Gammaproteobacteria</taxon>
        <taxon>Cellvibrionales</taxon>
        <taxon>Cellvibrionaceae</taxon>
        <taxon>Cellvibrio</taxon>
    </lineage>
</organism>
<reference evidence="1 2" key="1">
    <citation type="journal article" date="2008" name="J. Bacteriol.">
        <title>Insights into plant cell wall degradation from the genome sequence of the soil bacterium Cellvibrio japonicus.</title>
        <authorList>
            <person name="Deboy R.T."/>
            <person name="Mongodin E.F."/>
            <person name="Fouts D.E."/>
            <person name="Tailford L.E."/>
            <person name="Khouri H."/>
            <person name="Emerson J.B."/>
            <person name="Mohamoud Y."/>
            <person name="Watkins K."/>
            <person name="Henrissat B."/>
            <person name="Gilbert H.J."/>
            <person name="Nelson K.E."/>
        </authorList>
    </citation>
    <scope>NUCLEOTIDE SEQUENCE [LARGE SCALE GENOMIC DNA]</scope>
    <source>
        <strain evidence="1 2">Ueda107</strain>
    </source>
</reference>
<dbReference type="KEGG" id="cja:CJA_0997"/>
<keyword evidence="2" id="KW-1185">Reference proteome</keyword>
<protein>
    <submittedName>
        <fullName evidence="1">Uncharacterized protein</fullName>
    </submittedName>
</protein>
<dbReference type="AlphaFoldDB" id="B3PB25"/>
<sequence>MAARVAKPDSTRTGAELSLDELLALDELITLLELDNWLLLDDIDESELLDTVALERLLTEEDDEDVTLELLFIAEDTEDITCAEEEVPEPELPPEPPQATTKNTVAMMVIIFIGDIATFLPDIELM</sequence>
<dbReference type="Proteomes" id="UP000001036">
    <property type="component" value="Chromosome"/>
</dbReference>